<evidence type="ECO:0000259" key="8">
    <source>
        <dbReference type="PROSITE" id="PS50011"/>
    </source>
</evidence>
<dbReference type="Pfam" id="PF00069">
    <property type="entry name" value="Pkinase"/>
    <property type="match status" value="1"/>
</dbReference>
<gene>
    <name evidence="9" type="ORF">GCM10011611_18250</name>
</gene>
<sequence length="390" mass="41970">MSEIGSAPLPESIGRYRVERLLGRGAMGVIYLAHDPVIDRKVAIKLVRADLIGGQGQTDYLARFQREAQAAGRCMHANIVAIYDFALHDGNPYLAMEYVDGANLADVLRARGRLASEAAVRVALQMLEALGCAHGIGVVHRDVKPANILLLPGDRVKMTDFGVARFDNSDMTQDGTMIGTPSYMSPEQCLGQAVDARSDLFSVGAVLYEMLSGTRAFPGRSATEVIYRLMHEQPVEIDTLVTGVTPMIGAVLRRALAKVPQDRFGSAAEMAEALRMASVAPVPPLSAADVTVLAPAAARPAAPIVPASTMSAQTMPEQTMPAQTMLARVTPAEVERAERALALLLGPIAKVLVKRALQDVASPAALWDRLAAHIEREADRTAFLRQRDRF</sequence>
<evidence type="ECO:0000313" key="10">
    <source>
        <dbReference type="Proteomes" id="UP000646365"/>
    </source>
</evidence>
<comment type="caution">
    <text evidence="9">The sequence shown here is derived from an EMBL/GenBank/DDBJ whole genome shotgun (WGS) entry which is preliminary data.</text>
</comment>
<dbReference type="GO" id="GO:0005524">
    <property type="term" value="F:ATP binding"/>
    <property type="evidence" value="ECO:0007669"/>
    <property type="project" value="UniProtKB-UniRule"/>
</dbReference>
<dbReference type="InterPro" id="IPR011009">
    <property type="entry name" value="Kinase-like_dom_sf"/>
</dbReference>
<keyword evidence="3" id="KW-0808">Transferase</keyword>
<feature type="binding site" evidence="7">
    <location>
        <position position="45"/>
    </location>
    <ligand>
        <name>ATP</name>
        <dbReference type="ChEBI" id="CHEBI:30616"/>
    </ligand>
</feature>
<dbReference type="InterPro" id="IPR008271">
    <property type="entry name" value="Ser/Thr_kinase_AS"/>
</dbReference>
<dbReference type="PANTHER" id="PTHR43289">
    <property type="entry name" value="MITOGEN-ACTIVATED PROTEIN KINASE KINASE KINASE 20-RELATED"/>
    <property type="match status" value="1"/>
</dbReference>
<dbReference type="PROSITE" id="PS50011">
    <property type="entry name" value="PROTEIN_KINASE_DOM"/>
    <property type="match status" value="1"/>
</dbReference>
<dbReference type="InterPro" id="IPR017441">
    <property type="entry name" value="Protein_kinase_ATP_BS"/>
</dbReference>
<evidence type="ECO:0000256" key="5">
    <source>
        <dbReference type="ARBA" id="ARBA00022777"/>
    </source>
</evidence>
<organism evidence="9 10">
    <name type="scientific">Aliidongia dinghuensis</name>
    <dbReference type="NCBI Taxonomy" id="1867774"/>
    <lineage>
        <taxon>Bacteria</taxon>
        <taxon>Pseudomonadati</taxon>
        <taxon>Pseudomonadota</taxon>
        <taxon>Alphaproteobacteria</taxon>
        <taxon>Rhodospirillales</taxon>
        <taxon>Dongiaceae</taxon>
        <taxon>Aliidongia</taxon>
    </lineage>
</organism>
<dbReference type="Gene3D" id="3.30.200.20">
    <property type="entry name" value="Phosphorylase Kinase, domain 1"/>
    <property type="match status" value="1"/>
</dbReference>
<dbReference type="Gene3D" id="1.10.510.10">
    <property type="entry name" value="Transferase(Phosphotransferase) domain 1"/>
    <property type="match status" value="1"/>
</dbReference>
<dbReference type="InterPro" id="IPR058395">
    <property type="entry name" value="DUF8082"/>
</dbReference>
<dbReference type="Pfam" id="PF26309">
    <property type="entry name" value="DUF8082"/>
    <property type="match status" value="1"/>
</dbReference>
<evidence type="ECO:0000256" key="6">
    <source>
        <dbReference type="ARBA" id="ARBA00022840"/>
    </source>
</evidence>
<dbReference type="InterPro" id="IPR000719">
    <property type="entry name" value="Prot_kinase_dom"/>
</dbReference>
<dbReference type="EC" id="2.7.11.1" evidence="1"/>
<accession>A0A8J2YRU4</accession>
<protein>
    <recommendedName>
        <fullName evidence="1">non-specific serine/threonine protein kinase</fullName>
        <ecNumber evidence="1">2.7.11.1</ecNumber>
    </recommendedName>
</protein>
<keyword evidence="6 7" id="KW-0067">ATP-binding</keyword>
<evidence type="ECO:0000256" key="7">
    <source>
        <dbReference type="PROSITE-ProRule" id="PRU10141"/>
    </source>
</evidence>
<dbReference type="RefSeq" id="WP_189044828.1">
    <property type="nucleotide sequence ID" value="NZ_BMJQ01000004.1"/>
</dbReference>
<feature type="domain" description="Protein kinase" evidence="8">
    <location>
        <begin position="16"/>
        <end position="275"/>
    </location>
</feature>
<evidence type="ECO:0000256" key="2">
    <source>
        <dbReference type="ARBA" id="ARBA00022527"/>
    </source>
</evidence>
<dbReference type="AlphaFoldDB" id="A0A8J2YRU4"/>
<dbReference type="CDD" id="cd14014">
    <property type="entry name" value="STKc_PknB_like"/>
    <property type="match status" value="1"/>
</dbReference>
<dbReference type="SMART" id="SM00220">
    <property type="entry name" value="S_TKc"/>
    <property type="match status" value="1"/>
</dbReference>
<reference evidence="9" key="2">
    <citation type="submission" date="2020-09" db="EMBL/GenBank/DDBJ databases">
        <authorList>
            <person name="Sun Q."/>
            <person name="Zhou Y."/>
        </authorList>
    </citation>
    <scope>NUCLEOTIDE SEQUENCE</scope>
    <source>
        <strain evidence="9">CGMCC 1.15725</strain>
    </source>
</reference>
<dbReference type="SUPFAM" id="SSF56112">
    <property type="entry name" value="Protein kinase-like (PK-like)"/>
    <property type="match status" value="1"/>
</dbReference>
<proteinExistence type="predicted"/>
<evidence type="ECO:0000256" key="4">
    <source>
        <dbReference type="ARBA" id="ARBA00022741"/>
    </source>
</evidence>
<evidence type="ECO:0000313" key="9">
    <source>
        <dbReference type="EMBL" id="GGF12917.1"/>
    </source>
</evidence>
<dbReference type="PANTHER" id="PTHR43289:SF6">
    <property type="entry name" value="SERINE_THREONINE-PROTEIN KINASE NEKL-3"/>
    <property type="match status" value="1"/>
</dbReference>
<keyword evidence="4 7" id="KW-0547">Nucleotide-binding</keyword>
<reference evidence="9" key="1">
    <citation type="journal article" date="2014" name="Int. J. Syst. Evol. Microbiol.">
        <title>Complete genome sequence of Corynebacterium casei LMG S-19264T (=DSM 44701T), isolated from a smear-ripened cheese.</title>
        <authorList>
            <consortium name="US DOE Joint Genome Institute (JGI-PGF)"/>
            <person name="Walter F."/>
            <person name="Albersmeier A."/>
            <person name="Kalinowski J."/>
            <person name="Ruckert C."/>
        </authorList>
    </citation>
    <scope>NUCLEOTIDE SEQUENCE</scope>
    <source>
        <strain evidence="9">CGMCC 1.15725</strain>
    </source>
</reference>
<dbReference type="PROSITE" id="PS00108">
    <property type="entry name" value="PROTEIN_KINASE_ST"/>
    <property type="match status" value="1"/>
</dbReference>
<evidence type="ECO:0000256" key="3">
    <source>
        <dbReference type="ARBA" id="ARBA00022679"/>
    </source>
</evidence>
<dbReference type="GO" id="GO:0004674">
    <property type="term" value="F:protein serine/threonine kinase activity"/>
    <property type="evidence" value="ECO:0007669"/>
    <property type="project" value="UniProtKB-KW"/>
</dbReference>
<dbReference type="Proteomes" id="UP000646365">
    <property type="component" value="Unassembled WGS sequence"/>
</dbReference>
<dbReference type="FunFam" id="1.10.510.10:FF:000021">
    <property type="entry name" value="Serine/threonine protein kinase"/>
    <property type="match status" value="1"/>
</dbReference>
<keyword evidence="10" id="KW-1185">Reference proteome</keyword>
<name>A0A8J2YRU4_9PROT</name>
<dbReference type="EMBL" id="BMJQ01000004">
    <property type="protein sequence ID" value="GGF12917.1"/>
    <property type="molecule type" value="Genomic_DNA"/>
</dbReference>
<keyword evidence="2" id="KW-0723">Serine/threonine-protein kinase</keyword>
<dbReference type="PROSITE" id="PS00107">
    <property type="entry name" value="PROTEIN_KINASE_ATP"/>
    <property type="match status" value="1"/>
</dbReference>
<keyword evidence="5" id="KW-0418">Kinase</keyword>
<evidence type="ECO:0000256" key="1">
    <source>
        <dbReference type="ARBA" id="ARBA00012513"/>
    </source>
</evidence>